<dbReference type="InterPro" id="IPR050796">
    <property type="entry name" value="SCF_F-box_component"/>
</dbReference>
<comment type="caution">
    <text evidence="3">The sequence shown here is derived from an EMBL/GenBank/DDBJ whole genome shotgun (WGS) entry which is preliminary data.</text>
</comment>
<dbReference type="PANTHER" id="PTHR31672">
    <property type="entry name" value="BNACNNG10540D PROTEIN"/>
    <property type="match status" value="1"/>
</dbReference>
<evidence type="ECO:0000259" key="2">
    <source>
        <dbReference type="Pfam" id="PF03478"/>
    </source>
</evidence>
<organism evidence="3 4">
    <name type="scientific">Macleaya cordata</name>
    <name type="common">Five-seeded plume-poppy</name>
    <name type="synonym">Bocconia cordata</name>
    <dbReference type="NCBI Taxonomy" id="56857"/>
    <lineage>
        <taxon>Eukaryota</taxon>
        <taxon>Viridiplantae</taxon>
        <taxon>Streptophyta</taxon>
        <taxon>Embryophyta</taxon>
        <taxon>Tracheophyta</taxon>
        <taxon>Spermatophyta</taxon>
        <taxon>Magnoliopsida</taxon>
        <taxon>Ranunculales</taxon>
        <taxon>Papaveraceae</taxon>
        <taxon>Papaveroideae</taxon>
        <taxon>Macleaya</taxon>
    </lineage>
</organism>
<dbReference type="Proteomes" id="UP000195402">
    <property type="component" value="Unassembled WGS sequence"/>
</dbReference>
<evidence type="ECO:0000313" key="3">
    <source>
        <dbReference type="EMBL" id="OVA20727.1"/>
    </source>
</evidence>
<dbReference type="PANTHER" id="PTHR31672:SF7">
    <property type="entry name" value="F-BOX DOMAIN-CONTAINING PROTEIN"/>
    <property type="match status" value="1"/>
</dbReference>
<name>A0A200RDD3_MACCD</name>
<keyword evidence="4" id="KW-1185">Reference proteome</keyword>
<feature type="region of interest" description="Disordered" evidence="1">
    <location>
        <begin position="30"/>
        <end position="49"/>
    </location>
</feature>
<accession>A0A200RDD3</accession>
<evidence type="ECO:0000256" key="1">
    <source>
        <dbReference type="SAM" id="MobiDB-lite"/>
    </source>
</evidence>
<dbReference type="InParanoid" id="A0A200RDD3"/>
<dbReference type="STRING" id="56857.A0A200RDD3"/>
<dbReference type="AlphaFoldDB" id="A0A200RDD3"/>
<dbReference type="Pfam" id="PF03478">
    <property type="entry name" value="Beta-prop_KIB1-4"/>
    <property type="match status" value="1"/>
</dbReference>
<dbReference type="InterPro" id="IPR005174">
    <property type="entry name" value="KIB1-4_b-propeller"/>
</dbReference>
<dbReference type="OrthoDB" id="1893842at2759"/>
<gene>
    <name evidence="3" type="ORF">BVC80_887g6</name>
</gene>
<dbReference type="EMBL" id="MVGT01000057">
    <property type="protein sequence ID" value="OVA20727.1"/>
    <property type="molecule type" value="Genomic_DNA"/>
</dbReference>
<feature type="domain" description="KIB1-4 beta-propeller" evidence="2">
    <location>
        <begin position="44"/>
        <end position="249"/>
    </location>
</feature>
<proteinExistence type="predicted"/>
<protein>
    <recommendedName>
        <fullName evidence="2">KIB1-4 beta-propeller domain-containing protein</fullName>
    </recommendedName>
</protein>
<sequence>MFNSSSSSSTCVVYDMEVSDWRHVHLQIPTTTRHQKKKKVTNKKKQKTRPVASSGGLICFRTGYYSSLIVKNPLTGASLTLPKVKTHVLKVYSWSSSSSSSEEEEDQDHHHHHYQDEAAANNYWKELPAREVIINECTREWWPREYTFDPRYDDIDEMVGVTTLGNEGQILVHYLNTSLGILLCFDTLKGTFFMSPMFITGYHPIMDLVECRGRVFAVILRTNYENSTICIWEFDHDHKAAPDCWKQITVMPLKWWKRIDESIAKKNILKDYYDTERNMDCSGHGDYIMVCLNFPYLIAIGHPNHALMYNIKENTWAELPQCLDPDDSRRILFASPYSFEPEIGANVCL</sequence>
<feature type="compositionally biased region" description="Basic residues" evidence="1">
    <location>
        <begin position="33"/>
        <end position="48"/>
    </location>
</feature>
<reference evidence="3 4" key="1">
    <citation type="journal article" date="2017" name="Mol. Plant">
        <title>The Genome of Medicinal Plant Macleaya cordata Provides New Insights into Benzylisoquinoline Alkaloids Metabolism.</title>
        <authorList>
            <person name="Liu X."/>
            <person name="Liu Y."/>
            <person name="Huang P."/>
            <person name="Ma Y."/>
            <person name="Qing Z."/>
            <person name="Tang Q."/>
            <person name="Cao H."/>
            <person name="Cheng P."/>
            <person name="Zheng Y."/>
            <person name="Yuan Z."/>
            <person name="Zhou Y."/>
            <person name="Liu J."/>
            <person name="Tang Z."/>
            <person name="Zhuo Y."/>
            <person name="Zhang Y."/>
            <person name="Yu L."/>
            <person name="Huang J."/>
            <person name="Yang P."/>
            <person name="Peng Q."/>
            <person name="Zhang J."/>
            <person name="Jiang W."/>
            <person name="Zhang Z."/>
            <person name="Lin K."/>
            <person name="Ro D.K."/>
            <person name="Chen X."/>
            <person name="Xiong X."/>
            <person name="Shang Y."/>
            <person name="Huang S."/>
            <person name="Zeng J."/>
        </authorList>
    </citation>
    <scope>NUCLEOTIDE SEQUENCE [LARGE SCALE GENOMIC DNA]</scope>
    <source>
        <strain evidence="4">cv. BLH2017</strain>
        <tissue evidence="3">Root</tissue>
    </source>
</reference>
<evidence type="ECO:0000313" key="4">
    <source>
        <dbReference type="Proteomes" id="UP000195402"/>
    </source>
</evidence>